<dbReference type="Proteomes" id="UP000554520">
    <property type="component" value="Unassembled WGS sequence"/>
</dbReference>
<dbReference type="InterPro" id="IPR011050">
    <property type="entry name" value="Pectin_lyase_fold/virulence"/>
</dbReference>
<evidence type="ECO:0000256" key="1">
    <source>
        <dbReference type="ARBA" id="ARBA00022729"/>
    </source>
</evidence>
<gene>
    <name evidence="3" type="ORF">FHS21_004846</name>
</gene>
<dbReference type="InterPro" id="IPR013425">
    <property type="entry name" value="Autotrns_rpt"/>
</dbReference>
<feature type="compositionally biased region" description="Basic and acidic residues" evidence="2">
    <location>
        <begin position="542"/>
        <end position="557"/>
    </location>
</feature>
<keyword evidence="4" id="KW-1185">Reference proteome</keyword>
<evidence type="ECO:0000256" key="2">
    <source>
        <dbReference type="SAM" id="MobiDB-lite"/>
    </source>
</evidence>
<evidence type="ECO:0000313" key="4">
    <source>
        <dbReference type="Proteomes" id="UP000554520"/>
    </source>
</evidence>
<dbReference type="SUPFAM" id="SSF51126">
    <property type="entry name" value="Pectin lyase-like"/>
    <property type="match status" value="1"/>
</dbReference>
<reference evidence="3 4" key="1">
    <citation type="submission" date="2020-08" db="EMBL/GenBank/DDBJ databases">
        <title>Genomic Encyclopedia of Type Strains, Phase III (KMG-III): the genomes of soil and plant-associated and newly described type strains.</title>
        <authorList>
            <person name="Whitman W."/>
        </authorList>
    </citation>
    <scope>NUCLEOTIDE SEQUENCE [LARGE SCALE GENOMIC DNA]</scope>
    <source>
        <strain evidence="3 4">CECT 7015</strain>
    </source>
</reference>
<dbReference type="AlphaFoldDB" id="A0A839UIN3"/>
<feature type="region of interest" description="Disordered" evidence="2">
    <location>
        <begin position="533"/>
        <end position="557"/>
    </location>
</feature>
<sequence length="585" mass="57136">MAFNAAAPADSLTLGGSFAGNNTLSGVISGNGGVIMNGAAGNVWLLSGANTYNGATTVMGGTLQAGSDQAFGAPNAVTVNGGTLDLNTYDITITSLAGTGGSVALNGGDLTVNGAASTTYGGSITGNGSLVKRGTGTLTLIGQNNYTGATTINGGTLGLNFAAAGAPANNILSGTSTLNMAGGTLTVTGAGVANSQTFNGLNVTAGNNRITATSGAGGSMTLNLGALTHSGGLMDFTLPASGAITTTNGDGALGWATVNGMDYAQVLAGTITAFTSYANKDDASTWLTGDVVSDAGGAANTAFFNTVTGNVQLGGLKYTAATNSTVTIGGGNTLGVGGTIIVASSVGNASQTITGGTLTGGAGGSPFGVLHNGTGTGTFTIASTIVNNGGATSFIKGGTGKVALTGANTYTGGTTLSGGTLAIASVANAGVASSIGASTADSANLVIESGTLEYTGIGAGTTDRGFTLTNGGPSRTIQVNNSSANLSFGGVVVGSDDASLIKSGAGTLTLANAANIFTGRHDCVGRHPLGQYAGKRRRGERPRRVDCGFHEPRAPEHGRTAIYRRNGQHRSRLHAGNGQWPDRCQ</sequence>
<evidence type="ECO:0000313" key="3">
    <source>
        <dbReference type="EMBL" id="MBB3148399.1"/>
    </source>
</evidence>
<name>A0A839UIN3_9HYPH</name>
<accession>A0A839UIN3</accession>
<dbReference type="NCBIfam" id="TIGR02601">
    <property type="entry name" value="autotrns_rpt"/>
    <property type="match status" value="4"/>
</dbReference>
<protein>
    <submittedName>
        <fullName evidence="3">Autotransporter-associated beta strand protein</fullName>
    </submittedName>
</protein>
<dbReference type="EMBL" id="JACHXN010000019">
    <property type="protein sequence ID" value="MBB3148399.1"/>
    <property type="molecule type" value="Genomic_DNA"/>
</dbReference>
<keyword evidence="1" id="KW-0732">Signal</keyword>
<comment type="caution">
    <text evidence="3">The sequence shown here is derived from an EMBL/GenBank/DDBJ whole genome shotgun (WGS) entry which is preliminary data.</text>
</comment>
<proteinExistence type="predicted"/>
<dbReference type="InterPro" id="IPR012332">
    <property type="entry name" value="Autotransporter_pectin_lyase_C"/>
</dbReference>
<organism evidence="3 4">
    <name type="scientific">Phyllobacterium trifolii</name>
    <dbReference type="NCBI Taxonomy" id="300193"/>
    <lineage>
        <taxon>Bacteria</taxon>
        <taxon>Pseudomonadati</taxon>
        <taxon>Pseudomonadota</taxon>
        <taxon>Alphaproteobacteria</taxon>
        <taxon>Hyphomicrobiales</taxon>
        <taxon>Phyllobacteriaceae</taxon>
        <taxon>Phyllobacterium</taxon>
    </lineage>
</organism>
<dbReference type="Gene3D" id="2.160.20.20">
    <property type="match status" value="1"/>
</dbReference>
<dbReference type="Pfam" id="PF12951">
    <property type="entry name" value="PATR"/>
    <property type="match status" value="4"/>
</dbReference>